<feature type="compositionally biased region" description="Basic residues" evidence="4">
    <location>
        <begin position="2563"/>
        <end position="2572"/>
    </location>
</feature>
<feature type="compositionally biased region" description="Polar residues" evidence="4">
    <location>
        <begin position="1097"/>
        <end position="1116"/>
    </location>
</feature>
<dbReference type="Proteomes" id="UP000694385">
    <property type="component" value="Unassembled WGS sequence"/>
</dbReference>
<evidence type="ECO:0000313" key="7">
    <source>
        <dbReference type="Proteomes" id="UP000694385"/>
    </source>
</evidence>
<feature type="region of interest" description="Disordered" evidence="4">
    <location>
        <begin position="1605"/>
        <end position="1679"/>
    </location>
</feature>
<feature type="compositionally biased region" description="Basic and acidic residues" evidence="4">
    <location>
        <begin position="778"/>
        <end position="825"/>
    </location>
</feature>
<feature type="compositionally biased region" description="Basic residues" evidence="4">
    <location>
        <begin position="544"/>
        <end position="554"/>
    </location>
</feature>
<gene>
    <name evidence="6" type="primary">Bod1l1</name>
</gene>
<dbReference type="OMA" id="CAESQQP"/>
<dbReference type="PANTHER" id="PTHR47391">
    <property type="entry name" value="BIORIENTATION OF CHROMOSOMES IN CELL DIVISION 1 LIKE 1"/>
    <property type="match status" value="1"/>
</dbReference>
<comment type="subcellular location">
    <subcellularLocation>
        <location evidence="1">Chromosome</location>
    </subcellularLocation>
</comment>
<dbReference type="InterPro" id="IPR055264">
    <property type="entry name" value="BOD1/SHG1_dom"/>
</dbReference>
<feature type="compositionally biased region" description="Acidic residues" evidence="4">
    <location>
        <begin position="391"/>
        <end position="416"/>
    </location>
</feature>
<feature type="region of interest" description="Disordered" evidence="4">
    <location>
        <begin position="1"/>
        <end position="25"/>
    </location>
</feature>
<feature type="compositionally biased region" description="Basic and acidic residues" evidence="4">
    <location>
        <begin position="956"/>
        <end position="993"/>
    </location>
</feature>
<feature type="compositionally biased region" description="Polar residues" evidence="4">
    <location>
        <begin position="1280"/>
        <end position="1289"/>
    </location>
</feature>
<feature type="compositionally biased region" description="Basic and acidic residues" evidence="4">
    <location>
        <begin position="522"/>
        <end position="543"/>
    </location>
</feature>
<feature type="region of interest" description="Disordered" evidence="4">
    <location>
        <begin position="2614"/>
        <end position="2780"/>
    </location>
</feature>
<feature type="region of interest" description="Disordered" evidence="4">
    <location>
        <begin position="1704"/>
        <end position="1791"/>
    </location>
</feature>
<feature type="region of interest" description="Disordered" evidence="4">
    <location>
        <begin position="1154"/>
        <end position="1224"/>
    </location>
</feature>
<feature type="compositionally biased region" description="Basic and acidic residues" evidence="4">
    <location>
        <begin position="220"/>
        <end position="237"/>
    </location>
</feature>
<keyword evidence="7" id="KW-1185">Reference proteome</keyword>
<feature type="compositionally biased region" description="Basic and acidic residues" evidence="4">
    <location>
        <begin position="645"/>
        <end position="682"/>
    </location>
</feature>
<feature type="region of interest" description="Disordered" evidence="4">
    <location>
        <begin position="189"/>
        <end position="442"/>
    </location>
</feature>
<proteinExistence type="inferred from homology"/>
<dbReference type="GO" id="GO:0005694">
    <property type="term" value="C:chromosome"/>
    <property type="evidence" value="ECO:0007669"/>
    <property type="project" value="UniProtKB-SubCell"/>
</dbReference>
<feature type="compositionally biased region" description="Basic and acidic residues" evidence="4">
    <location>
        <begin position="286"/>
        <end position="366"/>
    </location>
</feature>
<evidence type="ECO:0000256" key="4">
    <source>
        <dbReference type="SAM" id="MobiDB-lite"/>
    </source>
</evidence>
<feature type="region of interest" description="Disordered" evidence="4">
    <location>
        <begin position="2457"/>
        <end position="2574"/>
    </location>
</feature>
<name>A0A8C5KGU1_JACJA</name>
<protein>
    <submittedName>
        <fullName evidence="6">Biorientation of chromosomes in cell division 1-like</fullName>
    </submittedName>
</protein>
<feature type="compositionally biased region" description="Acidic residues" evidence="4">
    <location>
        <begin position="1773"/>
        <end position="1782"/>
    </location>
</feature>
<feature type="compositionally biased region" description="Polar residues" evidence="4">
    <location>
        <begin position="379"/>
        <end position="390"/>
    </location>
</feature>
<feature type="compositionally biased region" description="Basic and acidic residues" evidence="4">
    <location>
        <begin position="913"/>
        <end position="939"/>
    </location>
</feature>
<feature type="compositionally biased region" description="Basic and acidic residues" evidence="4">
    <location>
        <begin position="555"/>
        <end position="627"/>
    </location>
</feature>
<feature type="compositionally biased region" description="Polar residues" evidence="4">
    <location>
        <begin position="1472"/>
        <end position="1485"/>
    </location>
</feature>
<organism evidence="6 7">
    <name type="scientific">Jaculus jaculus</name>
    <name type="common">Lesser Egyptian jerboa</name>
    <dbReference type="NCBI Taxonomy" id="51337"/>
    <lineage>
        <taxon>Eukaryota</taxon>
        <taxon>Metazoa</taxon>
        <taxon>Chordata</taxon>
        <taxon>Craniata</taxon>
        <taxon>Vertebrata</taxon>
        <taxon>Euteleostomi</taxon>
        <taxon>Mammalia</taxon>
        <taxon>Eutheria</taxon>
        <taxon>Euarchontoglires</taxon>
        <taxon>Glires</taxon>
        <taxon>Rodentia</taxon>
        <taxon>Myomorpha</taxon>
        <taxon>Dipodoidea</taxon>
        <taxon>Dipodidae</taxon>
        <taxon>Dipodinae</taxon>
        <taxon>Jaculus</taxon>
    </lineage>
</organism>
<feature type="compositionally biased region" description="Polar residues" evidence="4">
    <location>
        <begin position="1064"/>
        <end position="1073"/>
    </location>
</feature>
<dbReference type="GO" id="GO:0048188">
    <property type="term" value="C:Set1C/COMPASS complex"/>
    <property type="evidence" value="ECO:0007669"/>
    <property type="project" value="Ensembl"/>
</dbReference>
<feature type="compositionally biased region" description="Basic and acidic residues" evidence="4">
    <location>
        <begin position="470"/>
        <end position="512"/>
    </location>
</feature>
<accession>A0A8C5KGU1</accession>
<reference evidence="6" key="1">
    <citation type="submission" date="2025-08" db="UniProtKB">
        <authorList>
            <consortium name="Ensembl"/>
        </authorList>
    </citation>
    <scope>IDENTIFICATION</scope>
</reference>
<dbReference type="InterPro" id="IPR043244">
    <property type="entry name" value="BOD1L1"/>
</dbReference>
<feature type="compositionally biased region" description="Basic and acidic residues" evidence="4">
    <location>
        <begin position="1077"/>
        <end position="1096"/>
    </location>
</feature>
<feature type="compositionally biased region" description="Basic and acidic residues" evidence="4">
    <location>
        <begin position="2723"/>
        <end position="2735"/>
    </location>
</feature>
<feature type="domain" description="BOD1/SHG1" evidence="5">
    <location>
        <begin position="31"/>
        <end position="126"/>
    </location>
</feature>
<feature type="compositionally biased region" description="Basic and acidic residues" evidence="4">
    <location>
        <begin position="1000"/>
        <end position="1047"/>
    </location>
</feature>
<feature type="compositionally biased region" description="Basic and acidic residues" evidence="4">
    <location>
        <begin position="2495"/>
        <end position="2505"/>
    </location>
</feature>
<feature type="region of interest" description="Disordered" evidence="4">
    <location>
        <begin position="1916"/>
        <end position="1942"/>
    </location>
</feature>
<feature type="region of interest" description="Disordered" evidence="4">
    <location>
        <begin position="470"/>
        <end position="1132"/>
    </location>
</feature>
<dbReference type="PANTHER" id="PTHR47391:SF1">
    <property type="entry name" value="BIORIENTATION OF CHROMOSOMES IN CELL DIVISION 1 LIKE 1"/>
    <property type="match status" value="1"/>
</dbReference>
<feature type="region of interest" description="Disordered" evidence="4">
    <location>
        <begin position="1271"/>
        <end position="1331"/>
    </location>
</feature>
<feature type="compositionally biased region" description="Basic and acidic residues" evidence="4">
    <location>
        <begin position="691"/>
        <end position="746"/>
    </location>
</feature>
<dbReference type="Ensembl" id="ENSJJAT00000015306.1">
    <property type="protein sequence ID" value="ENSJJAP00000008867.1"/>
    <property type="gene ID" value="ENSJJAG00000012901.1"/>
</dbReference>
<feature type="compositionally biased region" description="Basic and acidic residues" evidence="4">
    <location>
        <begin position="1410"/>
        <end position="1434"/>
    </location>
</feature>
<keyword evidence="3" id="KW-0158">Chromosome</keyword>
<reference evidence="6" key="2">
    <citation type="submission" date="2025-09" db="UniProtKB">
        <authorList>
            <consortium name="Ensembl"/>
        </authorList>
    </citation>
    <scope>IDENTIFICATION</scope>
</reference>
<feature type="compositionally biased region" description="Basic and acidic residues" evidence="4">
    <location>
        <begin position="2768"/>
        <end position="2780"/>
    </location>
</feature>
<feature type="compositionally biased region" description="Polar residues" evidence="4">
    <location>
        <begin position="2008"/>
        <end position="2038"/>
    </location>
</feature>
<feature type="compositionally biased region" description="Polar residues" evidence="4">
    <location>
        <begin position="902"/>
        <end position="912"/>
    </location>
</feature>
<feature type="region of interest" description="Disordered" evidence="4">
    <location>
        <begin position="1995"/>
        <end position="2038"/>
    </location>
</feature>
<evidence type="ECO:0000313" key="6">
    <source>
        <dbReference type="Ensembl" id="ENSJJAP00000008867.1"/>
    </source>
</evidence>
<sequence length="2780" mass="302952">PPPPGPGAGSAASGAGGSGPGSGDPQLVAMIVNHLKSQGLFDQFRRDCLADVDTKPAYQNLRQRVDNFVANHLATHTWSPHLNKNQLRNNIRQQVLKSGMLESGIDRIISQVVDPKINHTFRPQVEKAVHEFLATLNHKEEASGSIAPEDEKPDSSIIIQGVPAPGPSANVANDAMSILETITSLNQEANAARASTEMSNTKASEKLSKKPSSQQSTDINTDKERSSEDGTDKEKAPPDSGVEGLEPPLKSEELSDSPCPLEEIKNHMKENTGLALLNKDAQQESIDQKNKSSDKSEKKLESNEKERKKEKKEKTEKKMDHSKRSEDPQKVKDEKQVKDKELESAKLPSEKGGHRAKTADGTREDCSLIDSDVDGLTDITVSSVHTSDLSSFEEDTEEEVVMSDSMEEGEITSDDEEKNKQNKTKIQSNDSNEGKAKSVRHSYVHKPYLYSRYYSDSDDELTVEQRRQSIAKEKEERLLRRQTNREKLEEKRKQKAEKTKSFKVKSQDKNDVYVEESSTKTLESKPPRSKEVLKEQKVLEKKVALSKRRRKGSRHVFDMNSKKKQHSEEEPKEILKTNEHCEKEKVFSSKELKHAHVKSEPSKPARRLSESLHSAEENKNESRIEREHKRRISTPVVTEGAQEEVDMRDGKKQGERSDISMEEHQKQKSTPKNEKYQKKDDSETLYVKNLPKKEVKSSKEKPEKEKSLLEEKLSSKHKYKGDSMHKIGDETELHSSEKVLKVEENTVKQSQQAKLSSDEKADRKSKHRSEKKLSVLGKDGKPVSEYIIKTDENMRKENKKEKHLSSEKTKAEHRSRRSSDGKIQKDTLSSKQHGAMLQRRSDIYSEDKCKTDPNNSDSNLKPEEVVHKERRRTKSLLEEKIGLKSKSKGQGKQLKLTETELQESISKQATTPKSEKEKNTEENESEKQRKSKVEDKSLEDPGVESVLENTAPSHSIQKDSSHRAKLPLAREKHKGDKDMGSFRLERKFSDGHKSKSLKHSSKDLKKKEENKSDEKDGKEVDSNHEKARGNGSVIEKKLSRKLCENRRGSLSQEMTRDDKFAANTLGTPSSSLQRPKKSSETTPIHEQEPMEIDSKASIENVSELSKIQDISNNSSHQDMDSENVAKQKPAGILKDELRTSTVVSKSIATTCKSGRGIAVTSNSEKHADPKSTLAKKVHIHSAVPKANPREKESFQQGAHEMNMNSEPSQRTFSSAPSENDRVQNNWKNIARTHEECATQGDTVLEHSIDLDLSPSLSSVTVVPQKEYHDSDVIPVGKSEGGTTSPSSVDHSGLPNQGVAVRTSEVSQTSDCKEGSDGSTEDLSEKESMANRRHIPLDCQATLSDSKQGKVSIPHASKSMALIVENESISKESDLFDVTKKERDLNAEPDLKQTSRISIAADHVAGMSTGKDAETTKDPDGNKKITTDVERKTENNEVDTNAGDDTASSVLQQRVGKTERATAGSGKAEKTFVATSTEGKSNRTTLNPVNAVDATTTSAETREKGMALPCTSIEADEGFIIGACPGNNLLQVGAEARECTVFAPAEEGGGIVTEGFAESETFLTSTKEGESRECTVAESEERVADPVAAHTVKIEAIVNSIVTEEKDDAVTSAGSEEKYDGSSSRVEGTGTFTGEVESDGAVTSAGTEIREGSVSSEEVDGSQENRAQGGHKKETEGTVTCTEAKGRGDDFIICSVTRAGPQEERIVTGANVVPVENDIPPETSANQEGDGSGNDGTEGESAVTSTGITEEDGDGPASCTGSEDSTEGCVLSSETEDNGESEMDSTGANNISNLPSMATALCDDEGIVTSTGAKEDDDEGEGVVTSTGRGNEVGHASTCTGIGEESVGVLICESAEGGGQIDPVIEQVDAEAGATIINTDGSNIDSMSCAKKEIKDTDICSSAKGIVESSVTSAVTGNGDVAPAGGSAEGPMTSAATHQSDTQLTRQEVVEDATISTGMVGGSHDVCVSGAVPECEVDHTSPSEKDEGIITSVENEQSDDLAMTDSDDVSNQQDSLARNKSQGKGLVISTSTTGDDTSRVSAVTGVREGHPRTLRTEESLEGCRLNTESFEAPMPSAVSEKDECAMISTSIGEEFEGPISSACTESQQPLETVEECPKGPILVSTEGFEVPMPSAPTEDECALISTSIAEECDASISGISENAPSVADGAAIISTSSVDDCEGPVSSAVPQEVVCPSVTPAEETSDATMISTSTSEGCEAVMIGAIHTEDDQATAVRVEDLGDAAIISTSTAECVLMGTSLGRHKESQPATHTLEVNDELSAAKLSKYELPMPSLVCDRGCPGPALNAKEKKILLTINTGPESTLAPCHEALSAPRCEKDLTTKSDPSGGWADGVSVEQTEHATDVKRSFLFREGDLEVTVSPEENVYDIGNEESPPKVLGGMELANLKTETFVPSEKEKNHEIAAVESPCVGQLRGIGELLLAVTLLFDDRLKVEEEERHMSKRKRKKHPSSEDELDDNPDVLISRIEATQRQCSETEPRDLKEENSEDMEEFSKTSSRTSSTTSTIVEEKDEFSSSETTGEKMEPNEDDSIKSQEEDQPVIIKRKRGRPRKYPVEAALKMSKCFVEQSPPSSKLKVIQAGMDLQYFSISNLRNMDDSEERTVASMRRRGRKPKRSFALSDDAESSEPERKRQKSVSETSEDKKDQESDEEDEDEEDDEPSGATTRSTTRSEAQRKHHSKPSARATSKLGSPETISPRNRQKLAKEKFPTSEKVSKSPPLGRSKTQLSPSTKRKREASPPGARTRGQQRVEDAPVKKAKR</sequence>
<dbReference type="GO" id="GO:0031297">
    <property type="term" value="P:replication fork processing"/>
    <property type="evidence" value="ECO:0007669"/>
    <property type="project" value="Ensembl"/>
</dbReference>
<feature type="compositionally biased region" description="Polar residues" evidence="4">
    <location>
        <begin position="2704"/>
        <end position="2718"/>
    </location>
</feature>
<feature type="region of interest" description="Disordered" evidence="4">
    <location>
        <begin position="1810"/>
        <end position="1830"/>
    </location>
</feature>
<evidence type="ECO:0000256" key="3">
    <source>
        <dbReference type="ARBA" id="ARBA00022454"/>
    </source>
</evidence>
<feature type="compositionally biased region" description="Basic residues" evidence="4">
    <location>
        <begin position="2626"/>
        <end position="2635"/>
    </location>
</feature>
<evidence type="ECO:0000259" key="5">
    <source>
        <dbReference type="Pfam" id="PF05205"/>
    </source>
</evidence>
<feature type="compositionally biased region" description="Acidic residues" evidence="4">
    <location>
        <begin position="2667"/>
        <end position="2680"/>
    </location>
</feature>
<feature type="compositionally biased region" description="Polar residues" evidence="4">
    <location>
        <begin position="1933"/>
        <end position="1942"/>
    </location>
</feature>
<feature type="compositionally biased region" description="Basic and acidic residues" evidence="4">
    <location>
        <begin position="839"/>
        <end position="851"/>
    </location>
</feature>
<feature type="compositionally biased region" description="Basic and acidic residues" evidence="4">
    <location>
        <begin position="2540"/>
        <end position="2556"/>
    </location>
</feature>
<feature type="compositionally biased region" description="Polar residues" evidence="4">
    <location>
        <begin position="210"/>
        <end position="219"/>
    </location>
</feature>
<dbReference type="GO" id="GO:0006974">
    <property type="term" value="P:DNA damage response"/>
    <property type="evidence" value="ECO:0007669"/>
    <property type="project" value="Ensembl"/>
</dbReference>
<feature type="compositionally biased region" description="Polar residues" evidence="4">
    <location>
        <begin position="2682"/>
        <end position="2691"/>
    </location>
</feature>
<feature type="compositionally biased region" description="Polar residues" evidence="4">
    <location>
        <begin position="1620"/>
        <end position="1631"/>
    </location>
</feature>
<evidence type="ECO:0000256" key="1">
    <source>
        <dbReference type="ARBA" id="ARBA00004286"/>
    </source>
</evidence>
<feature type="compositionally biased region" description="Low complexity" evidence="4">
    <location>
        <begin position="2516"/>
        <end position="2526"/>
    </location>
</feature>
<comment type="similarity">
    <text evidence="2">Belongs to the BOD1 family.</text>
</comment>
<dbReference type="Pfam" id="PF05205">
    <property type="entry name" value="COMPASS-Shg1"/>
    <property type="match status" value="1"/>
</dbReference>
<feature type="compositionally biased region" description="Polar residues" evidence="4">
    <location>
        <begin position="1202"/>
        <end position="1224"/>
    </location>
</feature>
<evidence type="ECO:0000256" key="2">
    <source>
        <dbReference type="ARBA" id="ARBA00008463"/>
    </source>
</evidence>
<feature type="region of interest" description="Disordered" evidence="4">
    <location>
        <begin position="1405"/>
        <end position="1485"/>
    </location>
</feature>
<dbReference type="GeneTree" id="ENSGT00940000156198"/>